<dbReference type="RefSeq" id="YP_010111787.1">
    <property type="nucleotide sequence ID" value="NC_055884.1"/>
</dbReference>
<reference evidence="1 2" key="1">
    <citation type="submission" date="2020-07" db="EMBL/GenBank/DDBJ databases">
        <title>Taxonomic proposal: Crassvirales, a new order of highly abundant and diverse bacterial viruses.</title>
        <authorList>
            <person name="Shkoporov A.N."/>
            <person name="Stockdale S.R."/>
            <person name="Guerin E."/>
            <person name="Ross R.P."/>
            <person name="Hill C."/>
        </authorList>
    </citation>
    <scope>NUCLEOTIDE SEQUENCE [LARGE SCALE GENOMIC DNA]</scope>
</reference>
<dbReference type="KEGG" id="vg:65130236"/>
<dbReference type="EMBL" id="MT774391">
    <property type="protein sequence ID" value="QOR59629.1"/>
    <property type="molecule type" value="Genomic_DNA"/>
</dbReference>
<evidence type="ECO:0000313" key="2">
    <source>
        <dbReference type="Proteomes" id="UP000594161"/>
    </source>
</evidence>
<dbReference type="GeneID" id="65130236"/>
<dbReference type="InterPro" id="IPR057877">
    <property type="entry name" value="CrAss_Ring_3_4"/>
</dbReference>
<name>A0A7M1S1C3_9CAUD</name>
<dbReference type="Pfam" id="PF25710">
    <property type="entry name" value="CrAss_Ring_3_4"/>
    <property type="match status" value="1"/>
</dbReference>
<accession>A0A7M1S1C3</accession>
<protein>
    <submittedName>
        <fullName evidence="1">Uncharacterized protein</fullName>
    </submittedName>
</protein>
<dbReference type="Proteomes" id="UP000594161">
    <property type="component" value="Segment"/>
</dbReference>
<keyword evidence="2" id="KW-1185">Reference proteome</keyword>
<proteinExistence type="predicted"/>
<sequence>MNIEQFSAEFDVLLNSYSIIPVDGTTDPLAFSEYEKSVFLTKAQDSLVIDLYSGRNSLGLSFESTEEARRYLAELVQEFTQEITVPSTTASIVMPQGLWFITYEECKLSDETLGCLNGTYSLVTPVREDELYKIKRNPFKGPSEKRVLRVDVNNAIKLISKFKIGEYHCNYITKPTPIILTNLGDLNISGYSQPMECALNSNIHNLIVEVAVRLALMSKAQYANKENNQ</sequence>
<evidence type="ECO:0000313" key="1">
    <source>
        <dbReference type="EMBL" id="QOR59629.1"/>
    </source>
</evidence>
<organism evidence="1 2">
    <name type="scientific">uncultured phage cr126_1</name>
    <dbReference type="NCBI Taxonomy" id="2772075"/>
    <lineage>
        <taxon>Viruses</taxon>
        <taxon>Duplodnaviria</taxon>
        <taxon>Heunggongvirae</taxon>
        <taxon>Uroviricota</taxon>
        <taxon>Caudoviricetes</taxon>
        <taxon>Crassvirales</taxon>
        <taxon>Steigviridae</taxon>
        <taxon>Asinivirinae</taxon>
        <taxon>Kolpuevirus</taxon>
        <taxon>Kolpuevirus hominis</taxon>
    </lineage>
</organism>